<dbReference type="eggNOG" id="KOG1435">
    <property type="taxonomic scope" value="Eukaryota"/>
</dbReference>
<feature type="region of interest" description="Disordered" evidence="6">
    <location>
        <begin position="60"/>
        <end position="108"/>
    </location>
</feature>
<sequence>TMKWSLGDNVMAKWPGSALYFPAVVQKIDEKDGYAEVLFSDGTTMDVDLKFLKAEATFKRRTRSKSPARSRRRSRSPSRKQTRSTTRESLDRKSRRINTSSSSSDEKKFVATVNLEPKKANEEIKVKTTKTKVSYIKRTSGLEKIVLSSKVEITKTIIPDSRYMVTRKQVKEMYMSKAANVETKLKEEESPSAPVVNETNEFEYGGVLGVFFMYLTLPLLPLTFLAYKKQAKLSMIPRRLQDYYDPMSTLIVLQFLLFHALIYALPFGYVIKGPATPNGKKLDYRISAMYSLVFTFAAYGALYYYKFPITSIKLLPLATAATLASYIGVILVHLKSRNTPNDELNPHGNSGSVIYDSFLGRELHPRIGSLFDLKLYLYRPGMAAWLVLVMIEMQKQYEADDKFSPQILLLGVSQILYIILEFFWDEEQCPFMFDIKNEGLGFVQFFGELVIVPFIYSLPVRYAVEHPTALQTTQIAGLCLLLVVGFGLIVLSGRQKSMFRKNPFDPKLSYLESLPPSRPGGDRLLVSGFWGMVRHPNYLGEIVVGFAWSAACGVTHLLPWFYPIFVVGLLCHRALRDDVRCRQKHGLAWKIYCQRVKYRVIPYIF</sequence>
<comment type="similarity">
    <text evidence="2">Belongs to the ERG4/ERG24 family.</text>
</comment>
<dbReference type="FunCoup" id="H2ZJK9">
    <property type="interactions" value="26"/>
</dbReference>
<dbReference type="OMA" id="PNYMGDL"/>
<feature type="transmembrane region" description="Helical" evidence="7">
    <location>
        <begin position="314"/>
        <end position="334"/>
    </location>
</feature>
<dbReference type="PANTHER" id="PTHR21257">
    <property type="entry name" value="DELTA(14)-STEROL REDUCTASE"/>
    <property type="match status" value="1"/>
</dbReference>
<feature type="compositionally biased region" description="Basic residues" evidence="6">
    <location>
        <begin position="60"/>
        <end position="82"/>
    </location>
</feature>
<dbReference type="GO" id="GO:0050613">
    <property type="term" value="F:Delta14-sterol reductase activity"/>
    <property type="evidence" value="ECO:0007669"/>
    <property type="project" value="TreeGrafter"/>
</dbReference>
<dbReference type="InterPro" id="IPR019023">
    <property type="entry name" value="Lamin-B_rcpt_of_tudor"/>
</dbReference>
<evidence type="ECO:0000256" key="4">
    <source>
        <dbReference type="ARBA" id="ARBA00022989"/>
    </source>
</evidence>
<evidence type="ECO:0000259" key="8">
    <source>
        <dbReference type="Pfam" id="PF09465"/>
    </source>
</evidence>
<reference evidence="10" key="1">
    <citation type="submission" date="2003-08" db="EMBL/GenBank/DDBJ databases">
        <authorList>
            <person name="Birren B."/>
            <person name="Nusbaum C."/>
            <person name="Abebe A."/>
            <person name="Abouelleil A."/>
            <person name="Adekoya E."/>
            <person name="Ait-zahra M."/>
            <person name="Allen N."/>
            <person name="Allen T."/>
            <person name="An P."/>
            <person name="Anderson M."/>
            <person name="Anderson S."/>
            <person name="Arachchi H."/>
            <person name="Armbruster J."/>
            <person name="Bachantsang P."/>
            <person name="Baldwin J."/>
            <person name="Barry A."/>
            <person name="Bayul T."/>
            <person name="Blitshsteyn B."/>
            <person name="Bloom T."/>
            <person name="Blye J."/>
            <person name="Boguslavskiy L."/>
            <person name="Borowsky M."/>
            <person name="Boukhgalter B."/>
            <person name="Brunache A."/>
            <person name="Butler J."/>
            <person name="Calixte N."/>
            <person name="Calvo S."/>
            <person name="Camarata J."/>
            <person name="Campo K."/>
            <person name="Chang J."/>
            <person name="Cheshatsang Y."/>
            <person name="Citroen M."/>
            <person name="Collymore A."/>
            <person name="Considine T."/>
            <person name="Cook A."/>
            <person name="Cooke P."/>
            <person name="Corum B."/>
            <person name="Cuomo C."/>
            <person name="David R."/>
            <person name="Dawoe T."/>
            <person name="Degray S."/>
            <person name="Dodge S."/>
            <person name="Dooley K."/>
            <person name="Dorje P."/>
            <person name="Dorjee K."/>
            <person name="Dorris L."/>
            <person name="Duffey N."/>
            <person name="Dupes A."/>
            <person name="Elkins T."/>
            <person name="Engels R."/>
            <person name="Erickson J."/>
            <person name="Farina A."/>
            <person name="Faro S."/>
            <person name="Ferreira P."/>
            <person name="Fischer H."/>
            <person name="Fitzgerald M."/>
            <person name="Foley K."/>
            <person name="Gage D."/>
            <person name="Galagan J."/>
            <person name="Gearin G."/>
            <person name="Gnerre S."/>
            <person name="Gnirke A."/>
            <person name="Goyette A."/>
            <person name="Graham J."/>
            <person name="Grandbois E."/>
            <person name="Gyaltsen K."/>
            <person name="Hafez N."/>
            <person name="Hagopian D."/>
            <person name="Hagos B."/>
            <person name="Hall J."/>
            <person name="Hatcher B."/>
            <person name="Heller A."/>
            <person name="Higgins H."/>
            <person name="Honan T."/>
            <person name="Horn A."/>
            <person name="Houde N."/>
            <person name="Hughes L."/>
            <person name="Hulme W."/>
            <person name="Husby E."/>
            <person name="Iliev I."/>
            <person name="Jaffe D."/>
            <person name="Jones C."/>
            <person name="Kamal M."/>
            <person name="Kamat A."/>
            <person name="Kamvysselis M."/>
            <person name="Karlsson E."/>
            <person name="Kells C."/>
            <person name="Kieu A."/>
            <person name="Kisner P."/>
            <person name="Kodira C."/>
            <person name="Kulbokas E."/>
            <person name="Labutti K."/>
            <person name="Lama D."/>
            <person name="Landers T."/>
            <person name="Leger J."/>
            <person name="Levine S."/>
            <person name="Lewis D."/>
            <person name="Lewis T."/>
            <person name="Lindblad-toh K."/>
            <person name="Liu X."/>
            <person name="Lokyitsang T."/>
            <person name="Lokyitsang Y."/>
            <person name="Lucien O."/>
            <person name="Lui A."/>
            <person name="Ma L.J."/>
            <person name="Mabbitt R."/>
            <person name="Macdonald J."/>
            <person name="Maclean C."/>
            <person name="Major J."/>
            <person name="Manning J."/>
            <person name="Marabella R."/>
            <person name="Maru K."/>
            <person name="Matthews C."/>
            <person name="Mauceli E."/>
            <person name="Mccarthy M."/>
            <person name="Mcdonough S."/>
            <person name="Mcghee T."/>
            <person name="Meldrim J."/>
            <person name="Meneus L."/>
            <person name="Mesirov J."/>
            <person name="Mihalev A."/>
            <person name="Mihova T."/>
            <person name="Mikkelsen T."/>
            <person name="Mlenga V."/>
            <person name="Moru K."/>
            <person name="Mozes J."/>
            <person name="Mulrain L."/>
            <person name="Munson G."/>
            <person name="Naylor J."/>
            <person name="Newes C."/>
            <person name="Nguyen C."/>
            <person name="Nguyen N."/>
            <person name="Nguyen T."/>
            <person name="Nicol R."/>
            <person name="Nielsen C."/>
            <person name="Nizzari M."/>
            <person name="Norbu C."/>
            <person name="Norbu N."/>
            <person name="O'donnell P."/>
            <person name="Okoawo O."/>
            <person name="O'leary S."/>
            <person name="Omotosho B."/>
            <person name="O'neill K."/>
            <person name="Osman S."/>
            <person name="Parker S."/>
            <person name="Perrin D."/>
            <person name="Phunkhang P."/>
            <person name="Piqani B."/>
            <person name="Purcell S."/>
            <person name="Rachupka T."/>
            <person name="Ramasamy U."/>
            <person name="Rameau R."/>
            <person name="Ray V."/>
            <person name="Raymond C."/>
            <person name="Retta R."/>
            <person name="Richardson S."/>
            <person name="Rise C."/>
            <person name="Rodriguez J."/>
            <person name="Rogers J."/>
            <person name="Rogov P."/>
            <person name="Rutman M."/>
            <person name="Schupbach R."/>
            <person name="Seaman C."/>
            <person name="Settipalli S."/>
            <person name="Sharpe T."/>
            <person name="Sheridan J."/>
            <person name="Sherpa N."/>
            <person name="Shi J."/>
            <person name="Smirnov S."/>
            <person name="Smith C."/>
            <person name="Sougnez C."/>
            <person name="Spencer B."/>
            <person name="Stalker J."/>
            <person name="Stange-thomann N."/>
            <person name="Stavropoulos S."/>
            <person name="Stetson K."/>
            <person name="Stone C."/>
            <person name="Stone S."/>
            <person name="Stubbs M."/>
            <person name="Talamas J."/>
            <person name="Tchuinga P."/>
            <person name="Tenzing P."/>
            <person name="Tesfaye S."/>
            <person name="Theodore J."/>
            <person name="Thoulutsang Y."/>
            <person name="Topham K."/>
            <person name="Towey S."/>
            <person name="Tsamla T."/>
            <person name="Tsomo N."/>
            <person name="Vallee D."/>
            <person name="Vassiliev H."/>
            <person name="Venkataraman V."/>
            <person name="Vinson J."/>
            <person name="Vo A."/>
            <person name="Wade C."/>
            <person name="Wang S."/>
            <person name="Wangchuk T."/>
            <person name="Wangdi T."/>
            <person name="Whittaker C."/>
            <person name="Wilkinson J."/>
            <person name="Wu Y."/>
            <person name="Wyman D."/>
            <person name="Yadav S."/>
            <person name="Yang S."/>
            <person name="Yang X."/>
            <person name="Yeager S."/>
            <person name="Yee E."/>
            <person name="Young G."/>
            <person name="Zainoun J."/>
            <person name="Zembeck L."/>
            <person name="Zimmer A."/>
            <person name="Zody M."/>
            <person name="Lander E."/>
        </authorList>
    </citation>
    <scope>NUCLEOTIDE SEQUENCE [LARGE SCALE GENOMIC DNA]</scope>
</reference>
<protein>
    <recommendedName>
        <fullName evidence="8">Lamin-B receptor of TUDOR domain-containing protein</fullName>
    </recommendedName>
</protein>
<evidence type="ECO:0000256" key="2">
    <source>
        <dbReference type="ARBA" id="ARBA00005402"/>
    </source>
</evidence>
<dbReference type="Gene3D" id="2.30.30.140">
    <property type="match status" value="1"/>
</dbReference>
<name>H2ZJK9_CIOSA</name>
<feature type="transmembrane region" description="Helical" evidence="7">
    <location>
        <begin position="444"/>
        <end position="463"/>
    </location>
</feature>
<feature type="domain" description="Lamin-B receptor of TUDOR" evidence="8">
    <location>
        <begin position="2"/>
        <end position="46"/>
    </location>
</feature>
<evidence type="ECO:0000256" key="6">
    <source>
        <dbReference type="SAM" id="MobiDB-lite"/>
    </source>
</evidence>
<dbReference type="PANTHER" id="PTHR21257:SF52">
    <property type="entry name" value="DELTA(14)-STEROL REDUCTASE TM7SF2"/>
    <property type="match status" value="1"/>
</dbReference>
<proteinExistence type="inferred from homology"/>
<feature type="transmembrane region" description="Helical" evidence="7">
    <location>
        <begin position="204"/>
        <end position="227"/>
    </location>
</feature>
<organism evidence="9 10">
    <name type="scientific">Ciona savignyi</name>
    <name type="common">Pacific transparent sea squirt</name>
    <dbReference type="NCBI Taxonomy" id="51511"/>
    <lineage>
        <taxon>Eukaryota</taxon>
        <taxon>Metazoa</taxon>
        <taxon>Chordata</taxon>
        <taxon>Tunicata</taxon>
        <taxon>Ascidiacea</taxon>
        <taxon>Phlebobranchia</taxon>
        <taxon>Cionidae</taxon>
        <taxon>Ciona</taxon>
    </lineage>
</organism>
<dbReference type="Ensembl" id="ENSCSAVT00000017969.1">
    <property type="protein sequence ID" value="ENSCSAVP00000017775.1"/>
    <property type="gene ID" value="ENSCSAVG00000010465.1"/>
</dbReference>
<feature type="transmembrane region" description="Helical" evidence="7">
    <location>
        <begin position="286"/>
        <end position="305"/>
    </location>
</feature>
<keyword evidence="4 7" id="KW-1133">Transmembrane helix</keyword>
<dbReference type="InParanoid" id="H2ZJK9"/>
<dbReference type="Pfam" id="PF09465">
    <property type="entry name" value="LBR_tudor"/>
    <property type="match status" value="1"/>
</dbReference>
<accession>H2ZJK9</accession>
<keyword evidence="3 7" id="KW-0812">Transmembrane</keyword>
<dbReference type="GO" id="GO:0006695">
    <property type="term" value="P:cholesterol biosynthetic process"/>
    <property type="evidence" value="ECO:0007669"/>
    <property type="project" value="TreeGrafter"/>
</dbReference>
<evidence type="ECO:0000313" key="10">
    <source>
        <dbReference type="Proteomes" id="UP000007875"/>
    </source>
</evidence>
<dbReference type="InterPro" id="IPR001171">
    <property type="entry name" value="ERG24_DHCR-like"/>
</dbReference>
<evidence type="ECO:0000256" key="3">
    <source>
        <dbReference type="ARBA" id="ARBA00022692"/>
    </source>
</evidence>
<dbReference type="Proteomes" id="UP000007875">
    <property type="component" value="Unassembled WGS sequence"/>
</dbReference>
<feature type="transmembrane region" description="Helical" evidence="7">
    <location>
        <begin position="403"/>
        <end position="424"/>
    </location>
</feature>
<reference evidence="9" key="3">
    <citation type="submission" date="2025-09" db="UniProtKB">
        <authorList>
            <consortium name="Ensembl"/>
        </authorList>
    </citation>
    <scope>IDENTIFICATION</scope>
</reference>
<reference evidence="9" key="2">
    <citation type="submission" date="2025-08" db="UniProtKB">
        <authorList>
            <consortium name="Ensembl"/>
        </authorList>
    </citation>
    <scope>IDENTIFICATION</scope>
</reference>
<evidence type="ECO:0000256" key="5">
    <source>
        <dbReference type="ARBA" id="ARBA00023136"/>
    </source>
</evidence>
<keyword evidence="5 7" id="KW-0472">Membrane</keyword>
<evidence type="ECO:0000256" key="1">
    <source>
        <dbReference type="ARBA" id="ARBA00004141"/>
    </source>
</evidence>
<dbReference type="Pfam" id="PF01222">
    <property type="entry name" value="ERG4_ERG24"/>
    <property type="match status" value="1"/>
</dbReference>
<evidence type="ECO:0000313" key="9">
    <source>
        <dbReference type="Ensembl" id="ENSCSAVP00000017775.1"/>
    </source>
</evidence>
<evidence type="ECO:0000256" key="7">
    <source>
        <dbReference type="SAM" id="Phobius"/>
    </source>
</evidence>
<dbReference type="AlphaFoldDB" id="H2ZJK9"/>
<dbReference type="SUPFAM" id="SSF63748">
    <property type="entry name" value="Tudor/PWWP/MBT"/>
    <property type="match status" value="1"/>
</dbReference>
<feature type="transmembrane region" description="Helical" evidence="7">
    <location>
        <begin position="475"/>
        <end position="493"/>
    </location>
</feature>
<dbReference type="GeneTree" id="ENSGT00390000000417"/>
<comment type="subcellular location">
    <subcellularLocation>
        <location evidence="1">Membrane</location>
        <topology evidence="1">Multi-pass membrane protein</topology>
    </subcellularLocation>
</comment>
<feature type="transmembrane region" description="Helical" evidence="7">
    <location>
        <begin position="546"/>
        <end position="570"/>
    </location>
</feature>
<dbReference type="Gene3D" id="1.20.120.1630">
    <property type="match status" value="1"/>
</dbReference>
<dbReference type="GO" id="GO:0005789">
    <property type="term" value="C:endoplasmic reticulum membrane"/>
    <property type="evidence" value="ECO:0007669"/>
    <property type="project" value="TreeGrafter"/>
</dbReference>
<dbReference type="STRING" id="51511.ENSCSAVP00000017775"/>
<dbReference type="GO" id="GO:0005637">
    <property type="term" value="C:nuclear inner membrane"/>
    <property type="evidence" value="ECO:0007669"/>
    <property type="project" value="TreeGrafter"/>
</dbReference>
<keyword evidence="10" id="KW-1185">Reference proteome</keyword>
<feature type="transmembrane region" description="Helical" evidence="7">
    <location>
        <begin position="247"/>
        <end position="266"/>
    </location>
</feature>